<dbReference type="RefSeq" id="WP_015738789.1">
    <property type="nucleotide sequence ID" value="NC_013385.1"/>
</dbReference>
<accession>C9RCD4</accession>
<feature type="signal peptide" evidence="2">
    <location>
        <begin position="1"/>
        <end position="17"/>
    </location>
</feature>
<evidence type="ECO:0000313" key="4">
    <source>
        <dbReference type="Proteomes" id="UP000002620"/>
    </source>
</evidence>
<name>C9RCD4_AMMDK</name>
<feature type="transmembrane region" description="Helical" evidence="1">
    <location>
        <begin position="161"/>
        <end position="186"/>
    </location>
</feature>
<feature type="transmembrane region" description="Helical" evidence="1">
    <location>
        <begin position="276"/>
        <end position="300"/>
    </location>
</feature>
<dbReference type="STRING" id="429009.Adeg_0766"/>
<dbReference type="OrthoDB" id="9786218at2"/>
<dbReference type="PROSITE" id="PS51257">
    <property type="entry name" value="PROKAR_LIPOPROTEIN"/>
    <property type="match status" value="1"/>
</dbReference>
<proteinExistence type="predicted"/>
<dbReference type="eggNOG" id="COG1287">
    <property type="taxonomic scope" value="Bacteria"/>
</dbReference>
<keyword evidence="1" id="KW-0812">Transmembrane</keyword>
<evidence type="ECO:0000313" key="3">
    <source>
        <dbReference type="EMBL" id="ACX51911.1"/>
    </source>
</evidence>
<keyword evidence="4" id="KW-1185">Reference proteome</keyword>
<feature type="transmembrane region" description="Helical" evidence="1">
    <location>
        <begin position="246"/>
        <end position="264"/>
    </location>
</feature>
<organism evidence="3 4">
    <name type="scientific">Ammonifex degensii (strain DSM 10501 / KC4)</name>
    <dbReference type="NCBI Taxonomy" id="429009"/>
    <lineage>
        <taxon>Bacteria</taxon>
        <taxon>Bacillati</taxon>
        <taxon>Bacillota</taxon>
        <taxon>Clostridia</taxon>
        <taxon>Thermoanaerobacterales</taxon>
        <taxon>Thermoanaerobacteraceae</taxon>
        <taxon>Ammonifex</taxon>
    </lineage>
</organism>
<dbReference type="HOGENOM" id="CLU_033063_0_0_9"/>
<dbReference type="KEGG" id="adg:Adeg_0766"/>
<keyword evidence="2" id="KW-0732">Signal</keyword>
<feature type="transmembrane region" description="Helical" evidence="1">
    <location>
        <begin position="107"/>
        <end position="125"/>
    </location>
</feature>
<protein>
    <recommendedName>
        <fullName evidence="5">Glycosyltransferase RgtA/B/C/D-like domain-containing protein</fullName>
    </recommendedName>
</protein>
<gene>
    <name evidence="3" type="ordered locus">Adeg_0766</name>
</gene>
<evidence type="ECO:0000256" key="1">
    <source>
        <dbReference type="SAM" id="Phobius"/>
    </source>
</evidence>
<dbReference type="EMBL" id="CP001785">
    <property type="protein sequence ID" value="ACX51911.1"/>
    <property type="molecule type" value="Genomic_DNA"/>
</dbReference>
<feature type="transmembrane region" description="Helical" evidence="1">
    <location>
        <begin position="70"/>
        <end position="95"/>
    </location>
</feature>
<keyword evidence="1" id="KW-1133">Transmembrane helix</keyword>
<feature type="transmembrane region" description="Helical" evidence="1">
    <location>
        <begin position="320"/>
        <end position="344"/>
    </location>
</feature>
<dbReference type="AlphaFoldDB" id="C9RCD4"/>
<sequence length="477" mass="51350">MPRWFSVFLVAACLAGACLVTGKYQVEGDTLWHLKAGEWIVAHGAVPKADPFSWTAGGKPWHAHEWLWEVLAYGASCLGGKWGVWALTCAGALLWGGSLFHLTRRSGTLGVCLAGFALLCASPFWDARPHSLAQGLWALWVCLLSGVVSRKGWKAGLPAGLSLAALWANLHASAVMAPLSALLFALPPGPRGERLGYLGAAAGAALGACLNPWGAGIYPYALAASRAPDVVDHIGEWSSPDFHNSFFLLSFLVLFAPALLGVLCRAREGSGLRPAHLFLALTSVMALVSVRHMPYFYFAAAWAASRDLLPLYLRAASGRVAAAALSLVAALVAATTLAAGAAHFPPSWTEDPRAHLPFPEGAVDFMLERGLTERVFNYYGWGGYLVYRGVRPFVDGRADMYVLSGSGVFRDYFRASGGLKGGRWEPCDPLGVMEKWGVEAVLVPRGSLPELALEGRGWEAVYRDDFSVLLVRDRERR</sequence>
<keyword evidence="1" id="KW-0472">Membrane</keyword>
<dbReference type="Proteomes" id="UP000002620">
    <property type="component" value="Chromosome"/>
</dbReference>
<evidence type="ECO:0000256" key="2">
    <source>
        <dbReference type="SAM" id="SignalP"/>
    </source>
</evidence>
<evidence type="ECO:0008006" key="5">
    <source>
        <dbReference type="Google" id="ProtNLM"/>
    </source>
</evidence>
<reference evidence="3 4" key="1">
    <citation type="submission" date="2009-10" db="EMBL/GenBank/DDBJ databases">
        <title>Complete sequence of chromosome of Ammonifex degensii KC4.</title>
        <authorList>
            <consortium name="US DOE Joint Genome Institute"/>
            <person name="Kerfeld C."/>
            <person name="Goodner B."/>
            <person name="Huber H."/>
            <person name="Stetter K."/>
            <person name="Lucas S."/>
            <person name="Copeland A."/>
            <person name="Lapidus A."/>
            <person name="Glavina del Rio T."/>
            <person name="Dalin E."/>
            <person name="Tice H."/>
            <person name="Bruce D."/>
            <person name="Goodwin L."/>
            <person name="Pitluck S."/>
            <person name="Saunders E."/>
            <person name="Brettin T."/>
            <person name="Detter J.C."/>
            <person name="Han C."/>
            <person name="Larimer F."/>
            <person name="Land M."/>
            <person name="Hauser L."/>
            <person name="Kyrpides N."/>
            <person name="Ovchinnikova G."/>
            <person name="Richardson P."/>
        </authorList>
    </citation>
    <scope>NUCLEOTIDE SEQUENCE [LARGE SCALE GENOMIC DNA]</scope>
    <source>
        <strain evidence="4">DSM 10501 / KC4</strain>
    </source>
</reference>
<feature type="chain" id="PRO_5038541090" description="Glycosyltransferase RgtA/B/C/D-like domain-containing protein" evidence="2">
    <location>
        <begin position="18"/>
        <end position="477"/>
    </location>
</feature>